<gene>
    <name evidence="1" type="ORF">SCP_1005140</name>
</gene>
<accession>A0A401GYM4</accession>
<dbReference type="GeneID" id="38784184"/>
<name>A0A401GYM4_9APHY</name>
<protein>
    <submittedName>
        <fullName evidence="1">Uncharacterized protein</fullName>
    </submittedName>
</protein>
<sequence>MSLTYNPMAGDNVKIEPAQLERLGPGGSNASENAGVAAKDLNTKLEERDALLMEFRTITKLLSVIGPSCPEVLKKLGSPEIAGALDPAKQPGGMRGSFRHMTKADDDSDLRRLDAFASLLVREHENVAITFKRDTYPVVVVSQDQMASLPTTITIGHGRTMQVIAPTADADAQTGKDKRRAMPSSLLHGAWLIHLSQERTEQLFEEVKENPVKAVVDNALTQLFEEHASIITSFLSNYAMARDKKEKSNSSQMWTKYVYVRSAMKMYRRMFFTLSCPFWKALKNPAVEHFVEKKLDSFTFPTSKPKRGTDDDLAVYLKAILELGECPSESKLLAVCTSNTAKGATGTKALYTRETCLEFHMTLCHCVLLYRDAVVLSRDTWWRVLEWKGTCQNAGSQDCCALTKQDLQGLSERGVPVITSKAQALQNMEDAACVLRMAANTIHAFTYSSALSLHLSNIAEGLMKPFEEERNACQSRAHSSYNAEMKASREADAKARVEEKAKKPSVFDKSSDEELYHELSTSNWLDGSVVSDGHAEAKIPVPELSSDGKDGLPSAGDVVRDNGKACVEDGTFPPMAIYKEDEAQHNVNADRMTMASESDALDEGDDERESDLGAVMSSITPLVDRVDLKMAFERWFRLQASFPESIRILQGFASKSPWKGTGKPYEVNVLTAEHQGQEMLSMDDLIDKLYKDSPLKQYVSRYFERHPSITRRVGTTFSGTLHAEAFMAAILKSDSDCDVR</sequence>
<dbReference type="EMBL" id="BFAD01000010">
    <property type="protein sequence ID" value="GBE87267.1"/>
    <property type="molecule type" value="Genomic_DNA"/>
</dbReference>
<proteinExistence type="predicted"/>
<reference evidence="1 2" key="1">
    <citation type="journal article" date="2018" name="Sci. Rep.">
        <title>Genome sequence of the cauliflower mushroom Sparassis crispa (Hanabiratake) and its association with beneficial usage.</title>
        <authorList>
            <person name="Kiyama R."/>
            <person name="Furutani Y."/>
            <person name="Kawaguchi K."/>
            <person name="Nakanishi T."/>
        </authorList>
    </citation>
    <scope>NUCLEOTIDE SEQUENCE [LARGE SCALE GENOMIC DNA]</scope>
</reference>
<dbReference type="RefSeq" id="XP_027618180.1">
    <property type="nucleotide sequence ID" value="XM_027762379.1"/>
</dbReference>
<organism evidence="1 2">
    <name type="scientific">Sparassis crispa</name>
    <dbReference type="NCBI Taxonomy" id="139825"/>
    <lineage>
        <taxon>Eukaryota</taxon>
        <taxon>Fungi</taxon>
        <taxon>Dikarya</taxon>
        <taxon>Basidiomycota</taxon>
        <taxon>Agaricomycotina</taxon>
        <taxon>Agaricomycetes</taxon>
        <taxon>Polyporales</taxon>
        <taxon>Sparassidaceae</taxon>
        <taxon>Sparassis</taxon>
    </lineage>
</organism>
<dbReference type="InParanoid" id="A0A401GYM4"/>
<comment type="caution">
    <text evidence="1">The sequence shown here is derived from an EMBL/GenBank/DDBJ whole genome shotgun (WGS) entry which is preliminary data.</text>
</comment>
<evidence type="ECO:0000313" key="2">
    <source>
        <dbReference type="Proteomes" id="UP000287166"/>
    </source>
</evidence>
<keyword evidence="2" id="KW-1185">Reference proteome</keyword>
<dbReference type="Proteomes" id="UP000287166">
    <property type="component" value="Unassembled WGS sequence"/>
</dbReference>
<dbReference type="AlphaFoldDB" id="A0A401GYM4"/>
<evidence type="ECO:0000313" key="1">
    <source>
        <dbReference type="EMBL" id="GBE87267.1"/>
    </source>
</evidence>